<accession>A0ABN3BWE4</accession>
<feature type="transmembrane region" description="Helical" evidence="5">
    <location>
        <begin position="446"/>
        <end position="465"/>
    </location>
</feature>
<evidence type="ECO:0000256" key="1">
    <source>
        <dbReference type="ARBA" id="ARBA00004651"/>
    </source>
</evidence>
<dbReference type="Pfam" id="PF00083">
    <property type="entry name" value="Sugar_tr"/>
    <property type="match status" value="1"/>
</dbReference>
<dbReference type="PANTHER" id="PTHR23508">
    <property type="entry name" value="CARBOXYLIC ACID TRANSPORTER PROTEIN HOMOLOG"/>
    <property type="match status" value="1"/>
</dbReference>
<keyword evidence="3 5" id="KW-1133">Transmembrane helix</keyword>
<dbReference type="PANTHER" id="PTHR23508:SF10">
    <property type="entry name" value="CARBOXYLIC ACID TRANSPORTER PROTEIN HOMOLOG"/>
    <property type="match status" value="1"/>
</dbReference>
<gene>
    <name evidence="7" type="ORF">GCM10009849_24810</name>
</gene>
<feature type="transmembrane region" description="Helical" evidence="5">
    <location>
        <begin position="130"/>
        <end position="151"/>
    </location>
</feature>
<feature type="transmembrane region" description="Helical" evidence="5">
    <location>
        <begin position="171"/>
        <end position="192"/>
    </location>
</feature>
<keyword evidence="2 5" id="KW-0812">Transmembrane</keyword>
<comment type="subcellular location">
    <subcellularLocation>
        <location evidence="1">Cell membrane</location>
        <topology evidence="1">Multi-pass membrane protein</topology>
    </subcellularLocation>
</comment>
<feature type="transmembrane region" description="Helical" evidence="5">
    <location>
        <begin position="103"/>
        <end position="124"/>
    </location>
</feature>
<feature type="transmembrane region" description="Helical" evidence="5">
    <location>
        <begin position="73"/>
        <end position="96"/>
    </location>
</feature>
<dbReference type="Proteomes" id="UP001500432">
    <property type="component" value="Unassembled WGS sequence"/>
</dbReference>
<dbReference type="InterPro" id="IPR005828">
    <property type="entry name" value="MFS_sugar_transport-like"/>
</dbReference>
<dbReference type="InterPro" id="IPR036259">
    <property type="entry name" value="MFS_trans_sf"/>
</dbReference>
<dbReference type="PROSITE" id="PS00217">
    <property type="entry name" value="SUGAR_TRANSPORT_2"/>
    <property type="match status" value="1"/>
</dbReference>
<dbReference type="PROSITE" id="PS50850">
    <property type="entry name" value="MFS"/>
    <property type="match status" value="1"/>
</dbReference>
<feature type="domain" description="Major facilitator superfamily (MFS) profile" evidence="6">
    <location>
        <begin position="39"/>
        <end position="471"/>
    </location>
</feature>
<feature type="transmembrane region" description="Helical" evidence="5">
    <location>
        <begin position="418"/>
        <end position="440"/>
    </location>
</feature>
<keyword evidence="8" id="KW-1185">Reference proteome</keyword>
<dbReference type="RefSeq" id="WP_344300041.1">
    <property type="nucleotide sequence ID" value="NZ_BAAAQW010000006.1"/>
</dbReference>
<feature type="transmembrane region" description="Helical" evidence="5">
    <location>
        <begin position="300"/>
        <end position="318"/>
    </location>
</feature>
<dbReference type="InterPro" id="IPR005829">
    <property type="entry name" value="Sugar_transporter_CS"/>
</dbReference>
<feature type="transmembrane region" description="Helical" evidence="5">
    <location>
        <begin position="378"/>
        <end position="397"/>
    </location>
</feature>
<feature type="transmembrane region" description="Helical" evidence="5">
    <location>
        <begin position="354"/>
        <end position="372"/>
    </location>
</feature>
<feature type="transmembrane region" description="Helical" evidence="5">
    <location>
        <begin position="324"/>
        <end position="342"/>
    </location>
</feature>
<evidence type="ECO:0000256" key="3">
    <source>
        <dbReference type="ARBA" id="ARBA00022989"/>
    </source>
</evidence>
<comment type="caution">
    <text evidence="7">The sequence shown here is derived from an EMBL/GenBank/DDBJ whole genome shotgun (WGS) entry which is preliminary data.</text>
</comment>
<dbReference type="CDD" id="cd17316">
    <property type="entry name" value="MFS_SV2_like"/>
    <property type="match status" value="1"/>
</dbReference>
<sequence>MSATPPPPQAAPRVVLRSAQDVTELVNSGKLQKGKSLAITLIALGGIFLDAYDFTSLAFGIPYIAKDFALDPGMLALVSASIMIGALVGSVVGGYFVDRLGRFKVFMADMVFFVVAAIACALAPDAWTLVIARFIMGVGIGVDFPVAFSFLAEYASQRKKGGTVSLWQPMWYVAVASTFALLIPVYFLFQGMNWGENHMWRVVVGFGAVPALIIMVFRQKYMAESPSWAAQNLGLDEAAQILRKTYGVDAEVAADAVDPRAERKHFQMTLTQAWGKLVSTKYRARTVLAGVINMGQSMEYYAVGFFVGQIVLALLHTQNVMTNIVSSLILNVCFGVTGGFLGARLSGRIGPRKLSLFGFSGTFVCMVIAGSLSNVEGAWSIVGSLVVGLLIFCHAAGPGAQGMTMATMSYPTSLRGAGTGFTQIGVRLGAIAGLVFWPLATAAFGMKALLVLAVVPAIAILVILVNKWDPHGRDIDAEDYESEAPAGALSTTVEGTRP</sequence>
<feature type="transmembrane region" description="Helical" evidence="5">
    <location>
        <begin position="37"/>
        <end position="61"/>
    </location>
</feature>
<protein>
    <submittedName>
        <fullName evidence="7">MFS transporter</fullName>
    </submittedName>
</protein>
<evidence type="ECO:0000259" key="6">
    <source>
        <dbReference type="PROSITE" id="PS50850"/>
    </source>
</evidence>
<proteinExistence type="predicted"/>
<name>A0ABN3BWE4_9MICC</name>
<dbReference type="SUPFAM" id="SSF103473">
    <property type="entry name" value="MFS general substrate transporter"/>
    <property type="match status" value="1"/>
</dbReference>
<organism evidence="7 8">
    <name type="scientific">Sinomonas flava</name>
    <dbReference type="NCBI Taxonomy" id="496857"/>
    <lineage>
        <taxon>Bacteria</taxon>
        <taxon>Bacillati</taxon>
        <taxon>Actinomycetota</taxon>
        <taxon>Actinomycetes</taxon>
        <taxon>Micrococcales</taxon>
        <taxon>Micrococcaceae</taxon>
        <taxon>Sinomonas</taxon>
    </lineage>
</organism>
<dbReference type="Gene3D" id="1.20.1250.20">
    <property type="entry name" value="MFS general substrate transporter like domains"/>
    <property type="match status" value="1"/>
</dbReference>
<evidence type="ECO:0000313" key="7">
    <source>
        <dbReference type="EMBL" id="GAA2201214.1"/>
    </source>
</evidence>
<reference evidence="7 8" key="1">
    <citation type="journal article" date="2019" name="Int. J. Syst. Evol. Microbiol.">
        <title>The Global Catalogue of Microorganisms (GCM) 10K type strain sequencing project: providing services to taxonomists for standard genome sequencing and annotation.</title>
        <authorList>
            <consortium name="The Broad Institute Genomics Platform"/>
            <consortium name="The Broad Institute Genome Sequencing Center for Infectious Disease"/>
            <person name="Wu L."/>
            <person name="Ma J."/>
        </authorList>
    </citation>
    <scope>NUCLEOTIDE SEQUENCE [LARGE SCALE GENOMIC DNA]</scope>
    <source>
        <strain evidence="7 8">JCM 16034</strain>
    </source>
</reference>
<evidence type="ECO:0000256" key="2">
    <source>
        <dbReference type="ARBA" id="ARBA00022692"/>
    </source>
</evidence>
<feature type="transmembrane region" description="Helical" evidence="5">
    <location>
        <begin position="198"/>
        <end position="217"/>
    </location>
</feature>
<dbReference type="InterPro" id="IPR020846">
    <property type="entry name" value="MFS_dom"/>
</dbReference>
<dbReference type="EMBL" id="BAAAQW010000006">
    <property type="protein sequence ID" value="GAA2201214.1"/>
    <property type="molecule type" value="Genomic_DNA"/>
</dbReference>
<keyword evidence="4 5" id="KW-0472">Membrane</keyword>
<evidence type="ECO:0000256" key="5">
    <source>
        <dbReference type="SAM" id="Phobius"/>
    </source>
</evidence>
<evidence type="ECO:0000313" key="8">
    <source>
        <dbReference type="Proteomes" id="UP001500432"/>
    </source>
</evidence>
<evidence type="ECO:0000256" key="4">
    <source>
        <dbReference type="ARBA" id="ARBA00023136"/>
    </source>
</evidence>